<dbReference type="PANTHER" id="PTHR39640">
    <property type="entry name" value="VNG6129C"/>
    <property type="match status" value="1"/>
</dbReference>
<dbReference type="KEGG" id="mez:Mtc_2356"/>
<evidence type="ECO:0000313" key="1">
    <source>
        <dbReference type="EMBL" id="AFD01089.1"/>
    </source>
</evidence>
<proteinExistence type="predicted"/>
<gene>
    <name evidence="1" type="ordered locus">Mtc_2356</name>
</gene>
<reference evidence="1 2" key="1">
    <citation type="journal article" date="2012" name="J. Bacteriol.">
        <title>Complete genome sequence of a thermophilic methanogen, Methanocella conradii HZ254, isolated from Chinese rice field soil.</title>
        <authorList>
            <person name="Lu Z."/>
            <person name="Lu Y."/>
        </authorList>
    </citation>
    <scope>NUCLEOTIDE SEQUENCE [LARGE SCALE GENOMIC DNA]</scope>
    <source>
        <strain evidence="2">DSM 24694 / JCM 17849 / CGMCC 1.5162 / HZ254</strain>
    </source>
</reference>
<dbReference type="GeneID" id="11972531"/>
<dbReference type="STRING" id="1041930.Mtc_2356"/>
<protein>
    <recommendedName>
        <fullName evidence="3">DUF790 family protein</fullName>
    </recommendedName>
</protein>
<dbReference type="HOGENOM" id="CLU_038336_0_0_2"/>
<dbReference type="EMBL" id="CP003243">
    <property type="protein sequence ID" value="AFD01089.1"/>
    <property type="molecule type" value="Genomic_DNA"/>
</dbReference>
<dbReference type="PANTHER" id="PTHR39640:SF1">
    <property type="entry name" value="DUF790 FAMILY PROTEIN"/>
    <property type="match status" value="1"/>
</dbReference>
<dbReference type="PIRSF" id="PIRSF019435">
    <property type="entry name" value="UCP019435"/>
    <property type="match status" value="1"/>
</dbReference>
<evidence type="ECO:0008006" key="3">
    <source>
        <dbReference type="Google" id="ProtNLM"/>
    </source>
</evidence>
<dbReference type="OrthoDB" id="57367at2157"/>
<dbReference type="eggNOG" id="arCOG04356">
    <property type="taxonomic scope" value="Archaea"/>
</dbReference>
<evidence type="ECO:0000313" key="2">
    <source>
        <dbReference type="Proteomes" id="UP000005233"/>
    </source>
</evidence>
<accession>H8I4Z5</accession>
<dbReference type="InterPro" id="IPR008508">
    <property type="entry name" value="Bax1"/>
</dbReference>
<dbReference type="RefSeq" id="WP_014406920.1">
    <property type="nucleotide sequence ID" value="NC_017034.1"/>
</dbReference>
<dbReference type="Pfam" id="PF05626">
    <property type="entry name" value="DUF790"/>
    <property type="match status" value="1"/>
</dbReference>
<name>H8I4Z5_METCZ</name>
<keyword evidence="2" id="KW-1185">Reference proteome</keyword>
<sequence>MLSADLLRTRVRGDRITPIFVEMEDDSLSLAEDIIRAFTDHTGRKLGELYDILEEMEDQGFDYRLVRGLVALVERRCTLKVESSASPEMVRREAFMAAGGPVLTDDERQKAIARVATKLGLSPDAVEASMFADLESELVIGELSPPKPLDLLKEYNLSLAQAMLFKATELRFRASAKHKGVLRAVKRLGLMYSASHDGDRLDIAIDGPMSAIKSTERYGTSLAKLLPFIVASPGWSVEASIVRKDFSGNPRLYRFSMEERTHGHLFGLAFNETVEFDSEPEDRFYESFRNAGTGWQITREPEPLIAGKYLYIPDFLLEKDNTKVYVEIAGFWTAEYLKRKVAKLAELKDVNLIVLASTRESCDAFKKVTENVILFDRKIPLREVLDRLKAWDEIKIAEGVSKLESVGLKLNGDIVRLEDVAARAGVGVDSVKRYAERCEIPGYRLAGDDLLSTGVIDALERLMPATMRYSEACGLIRSKGIRSADPVLKMLGYTVQWSGLDPENAMIYKKSEPIGSSSPKT</sequence>
<dbReference type="AlphaFoldDB" id="H8I4Z5"/>
<dbReference type="Gene3D" id="3.40.91.30">
    <property type="match status" value="1"/>
</dbReference>
<dbReference type="Proteomes" id="UP000005233">
    <property type="component" value="Chromosome"/>
</dbReference>
<organism evidence="1 2">
    <name type="scientific">Methanocella conradii (strain DSM 24694 / JCM 17849 / CGMCC 1.5162 / HZ254)</name>
    <dbReference type="NCBI Taxonomy" id="1041930"/>
    <lineage>
        <taxon>Archaea</taxon>
        <taxon>Methanobacteriati</taxon>
        <taxon>Methanobacteriota</taxon>
        <taxon>Stenosarchaea group</taxon>
        <taxon>Methanomicrobia</taxon>
        <taxon>Methanocellales</taxon>
        <taxon>Methanocellaceae</taxon>
        <taxon>Methanocella</taxon>
    </lineage>
</organism>